<name>A0A0C3EUI8_PILCF</name>
<evidence type="ECO:0000313" key="3">
    <source>
        <dbReference type="Proteomes" id="UP000054166"/>
    </source>
</evidence>
<dbReference type="STRING" id="765440.A0A0C3EUI8"/>
<proteinExistence type="predicted"/>
<gene>
    <name evidence="2" type="ORF">PILCRDRAFT_17022</name>
</gene>
<dbReference type="Proteomes" id="UP000054166">
    <property type="component" value="Unassembled WGS sequence"/>
</dbReference>
<dbReference type="InParanoid" id="A0A0C3EUI8"/>
<dbReference type="Gene3D" id="2.160.20.10">
    <property type="entry name" value="Single-stranded right-handed beta-helix, Pectin lyase-like"/>
    <property type="match status" value="1"/>
</dbReference>
<protein>
    <submittedName>
        <fullName evidence="2">Glycoside hydrolase family 28 protein</fullName>
    </submittedName>
</protein>
<dbReference type="HOGENOM" id="CLU_1949655_0_0_1"/>
<dbReference type="InterPro" id="IPR012334">
    <property type="entry name" value="Pectin_lyas_fold"/>
</dbReference>
<dbReference type="AlphaFoldDB" id="A0A0C3EUI8"/>
<sequence>MRFAFVLALVPIAWTAKTCNVLDYGAVADNSTDVGPAMKLAYSNCVAKAITTQASDTVLLVPNGSFLLASNVVFSKAQNFTLTISGDLYMLFDSSLQGTMLQWNYGEFIVVNGTGAIWQCFLYTPLAHD</sequence>
<evidence type="ECO:0000313" key="2">
    <source>
        <dbReference type="EMBL" id="KIM71496.1"/>
    </source>
</evidence>
<dbReference type="InterPro" id="IPR011050">
    <property type="entry name" value="Pectin_lyase_fold/virulence"/>
</dbReference>
<accession>A0A0C3EUI8</accession>
<keyword evidence="2" id="KW-0378">Hydrolase</keyword>
<dbReference type="EMBL" id="KN833298">
    <property type="protein sequence ID" value="KIM71496.1"/>
    <property type="molecule type" value="Genomic_DNA"/>
</dbReference>
<dbReference type="SUPFAM" id="SSF51126">
    <property type="entry name" value="Pectin lyase-like"/>
    <property type="match status" value="1"/>
</dbReference>
<reference evidence="2 3" key="1">
    <citation type="submission" date="2014-04" db="EMBL/GenBank/DDBJ databases">
        <authorList>
            <consortium name="DOE Joint Genome Institute"/>
            <person name="Kuo A."/>
            <person name="Tarkka M."/>
            <person name="Buscot F."/>
            <person name="Kohler A."/>
            <person name="Nagy L.G."/>
            <person name="Floudas D."/>
            <person name="Copeland A."/>
            <person name="Barry K.W."/>
            <person name="Cichocki N."/>
            <person name="Veneault-Fourrey C."/>
            <person name="LaButti K."/>
            <person name="Lindquist E.A."/>
            <person name="Lipzen A."/>
            <person name="Lundell T."/>
            <person name="Morin E."/>
            <person name="Murat C."/>
            <person name="Sun H."/>
            <person name="Tunlid A."/>
            <person name="Henrissat B."/>
            <person name="Grigoriev I.V."/>
            <person name="Hibbett D.S."/>
            <person name="Martin F."/>
            <person name="Nordberg H.P."/>
            <person name="Cantor M.N."/>
            <person name="Hua S.X."/>
        </authorList>
    </citation>
    <scope>NUCLEOTIDE SEQUENCE [LARGE SCALE GENOMIC DNA]</scope>
    <source>
        <strain evidence="2 3">F 1598</strain>
    </source>
</reference>
<keyword evidence="3" id="KW-1185">Reference proteome</keyword>
<dbReference type="OrthoDB" id="2268901at2759"/>
<dbReference type="GO" id="GO:0016787">
    <property type="term" value="F:hydrolase activity"/>
    <property type="evidence" value="ECO:0007669"/>
    <property type="project" value="UniProtKB-KW"/>
</dbReference>
<reference evidence="3" key="2">
    <citation type="submission" date="2015-01" db="EMBL/GenBank/DDBJ databases">
        <title>Evolutionary Origins and Diversification of the Mycorrhizal Mutualists.</title>
        <authorList>
            <consortium name="DOE Joint Genome Institute"/>
            <consortium name="Mycorrhizal Genomics Consortium"/>
            <person name="Kohler A."/>
            <person name="Kuo A."/>
            <person name="Nagy L.G."/>
            <person name="Floudas D."/>
            <person name="Copeland A."/>
            <person name="Barry K.W."/>
            <person name="Cichocki N."/>
            <person name="Veneault-Fourrey C."/>
            <person name="LaButti K."/>
            <person name="Lindquist E.A."/>
            <person name="Lipzen A."/>
            <person name="Lundell T."/>
            <person name="Morin E."/>
            <person name="Murat C."/>
            <person name="Riley R."/>
            <person name="Ohm R."/>
            <person name="Sun H."/>
            <person name="Tunlid A."/>
            <person name="Henrissat B."/>
            <person name="Grigoriev I.V."/>
            <person name="Hibbett D.S."/>
            <person name="Martin F."/>
        </authorList>
    </citation>
    <scope>NUCLEOTIDE SEQUENCE [LARGE SCALE GENOMIC DNA]</scope>
    <source>
        <strain evidence="3">F 1598</strain>
    </source>
</reference>
<organism evidence="2 3">
    <name type="scientific">Piloderma croceum (strain F 1598)</name>
    <dbReference type="NCBI Taxonomy" id="765440"/>
    <lineage>
        <taxon>Eukaryota</taxon>
        <taxon>Fungi</taxon>
        <taxon>Dikarya</taxon>
        <taxon>Basidiomycota</taxon>
        <taxon>Agaricomycotina</taxon>
        <taxon>Agaricomycetes</taxon>
        <taxon>Agaricomycetidae</taxon>
        <taxon>Atheliales</taxon>
        <taxon>Atheliaceae</taxon>
        <taxon>Piloderma</taxon>
    </lineage>
</organism>
<feature type="signal peptide" evidence="1">
    <location>
        <begin position="1"/>
        <end position="15"/>
    </location>
</feature>
<keyword evidence="1" id="KW-0732">Signal</keyword>
<feature type="chain" id="PRO_5013288903" evidence="1">
    <location>
        <begin position="16"/>
        <end position="129"/>
    </location>
</feature>
<evidence type="ECO:0000256" key="1">
    <source>
        <dbReference type="SAM" id="SignalP"/>
    </source>
</evidence>